<keyword evidence="3" id="KW-0964">Secreted</keyword>
<organism evidence="6 7">
    <name type="scientific">Operophtera brumata</name>
    <name type="common">Winter moth</name>
    <name type="synonym">Phalaena brumata</name>
    <dbReference type="NCBI Taxonomy" id="104452"/>
    <lineage>
        <taxon>Eukaryota</taxon>
        <taxon>Metazoa</taxon>
        <taxon>Ecdysozoa</taxon>
        <taxon>Arthropoda</taxon>
        <taxon>Hexapoda</taxon>
        <taxon>Insecta</taxon>
        <taxon>Pterygota</taxon>
        <taxon>Neoptera</taxon>
        <taxon>Endopterygota</taxon>
        <taxon>Lepidoptera</taxon>
        <taxon>Glossata</taxon>
        <taxon>Ditrysia</taxon>
        <taxon>Geometroidea</taxon>
        <taxon>Geometridae</taxon>
        <taxon>Larentiinae</taxon>
        <taxon>Operophtera</taxon>
    </lineage>
</organism>
<dbReference type="GO" id="GO:0016042">
    <property type="term" value="P:lipid catabolic process"/>
    <property type="evidence" value="ECO:0007669"/>
    <property type="project" value="TreeGrafter"/>
</dbReference>
<reference evidence="6 7" key="1">
    <citation type="journal article" date="2015" name="Genome Biol. Evol.">
        <title>The genome of winter moth (Operophtera brumata) provides a genomic perspective on sexual dimorphism and phenology.</title>
        <authorList>
            <person name="Derks M.F."/>
            <person name="Smit S."/>
            <person name="Salis L."/>
            <person name="Schijlen E."/>
            <person name="Bossers A."/>
            <person name="Mateman C."/>
            <person name="Pijl A.S."/>
            <person name="de Ridder D."/>
            <person name="Groenen M.A."/>
            <person name="Visser M.E."/>
            <person name="Megens H.J."/>
        </authorList>
    </citation>
    <scope>NUCLEOTIDE SEQUENCE [LARGE SCALE GENOMIC DNA]</scope>
    <source>
        <strain evidence="6">WM2013NL</strain>
        <tissue evidence="6">Head and thorax</tissue>
    </source>
</reference>
<dbReference type="EMBL" id="JTDY01000153">
    <property type="protein sequence ID" value="KOB78570.1"/>
    <property type="molecule type" value="Genomic_DNA"/>
</dbReference>
<dbReference type="Proteomes" id="UP000037510">
    <property type="component" value="Unassembled WGS sequence"/>
</dbReference>
<dbReference type="STRING" id="104452.A0A0L7LSY1"/>
<evidence type="ECO:0000259" key="5">
    <source>
        <dbReference type="Pfam" id="PF00151"/>
    </source>
</evidence>
<comment type="similarity">
    <text evidence="2 4">Belongs to the AB hydrolase superfamily. Lipase family.</text>
</comment>
<dbReference type="SUPFAM" id="SSF53474">
    <property type="entry name" value="alpha/beta-Hydrolases"/>
    <property type="match status" value="1"/>
</dbReference>
<keyword evidence="7" id="KW-1185">Reference proteome</keyword>
<dbReference type="GO" id="GO:0005615">
    <property type="term" value="C:extracellular space"/>
    <property type="evidence" value="ECO:0007669"/>
    <property type="project" value="TreeGrafter"/>
</dbReference>
<gene>
    <name evidence="6" type="ORF">OBRU01_02244</name>
</gene>
<name>A0A0L7LSY1_OPEBR</name>
<dbReference type="Gene3D" id="3.40.50.1820">
    <property type="entry name" value="alpha/beta hydrolase"/>
    <property type="match status" value="1"/>
</dbReference>
<comment type="subcellular location">
    <subcellularLocation>
        <location evidence="1">Secreted</location>
    </subcellularLocation>
</comment>
<feature type="domain" description="Lipase" evidence="5">
    <location>
        <begin position="256"/>
        <end position="292"/>
    </location>
</feature>
<evidence type="ECO:0000313" key="7">
    <source>
        <dbReference type="Proteomes" id="UP000037510"/>
    </source>
</evidence>
<dbReference type="InterPro" id="IPR013818">
    <property type="entry name" value="Lipase"/>
</dbReference>
<evidence type="ECO:0000313" key="6">
    <source>
        <dbReference type="EMBL" id="KOB78570.1"/>
    </source>
</evidence>
<dbReference type="Pfam" id="PF00151">
    <property type="entry name" value="Lipase"/>
    <property type="match status" value="2"/>
</dbReference>
<accession>A0A0L7LSY1</accession>
<evidence type="ECO:0000256" key="1">
    <source>
        <dbReference type="ARBA" id="ARBA00004613"/>
    </source>
</evidence>
<evidence type="ECO:0000256" key="2">
    <source>
        <dbReference type="ARBA" id="ARBA00010701"/>
    </source>
</evidence>
<dbReference type="GO" id="GO:0016298">
    <property type="term" value="F:lipase activity"/>
    <property type="evidence" value="ECO:0007669"/>
    <property type="project" value="InterPro"/>
</dbReference>
<feature type="domain" description="Lipase" evidence="5">
    <location>
        <begin position="95"/>
        <end position="254"/>
    </location>
</feature>
<dbReference type="InterPro" id="IPR029058">
    <property type="entry name" value="AB_hydrolase_fold"/>
</dbReference>
<dbReference type="CDD" id="cd00707">
    <property type="entry name" value="Pancreat_lipase_like"/>
    <property type="match status" value="1"/>
</dbReference>
<dbReference type="InterPro" id="IPR000734">
    <property type="entry name" value="TAG_lipase"/>
</dbReference>
<evidence type="ECO:0000256" key="4">
    <source>
        <dbReference type="RuleBase" id="RU004262"/>
    </source>
</evidence>
<dbReference type="AlphaFoldDB" id="A0A0L7LSY1"/>
<comment type="caution">
    <text evidence="6">The sequence shown here is derived from an EMBL/GenBank/DDBJ whole genome shotgun (WGS) entry which is preliminary data.</text>
</comment>
<feature type="non-terminal residue" evidence="6">
    <location>
        <position position="301"/>
    </location>
</feature>
<protein>
    <submittedName>
        <fullName evidence="6">Vitellogenin-1</fullName>
    </submittedName>
</protein>
<dbReference type="InterPro" id="IPR033906">
    <property type="entry name" value="Lipase_N"/>
</dbReference>
<evidence type="ECO:0000256" key="3">
    <source>
        <dbReference type="ARBA" id="ARBA00022525"/>
    </source>
</evidence>
<proteinExistence type="inferred from homology"/>
<sequence>MPPSNASTGTDTPAYNSSQYGDGYGTEWIYFPDGDGTPHNVSLTGIGEEWLPQLRGGFNELEYRLFIRNNLTDSILLNESAEPVLQIDEDINLSMLPLKVITHGWRSSVESDAVAKIRDAYLAKKNVNVVTIDWSYIANSIFYHWVANQTETIGMEITTFLNALSTRYNVSGDQVHLIGHSLGAHIMGIAAFHSNLSVDRITGMDPARPLFEYPSRDDPAKLDSKDARFVDIIHTCAGVLGIESNVGTVDFYPNKACSHGRSYYYFAESIANPKAFPSYQCNNWTEYLGQRCDRSVFMGEE</sequence>
<dbReference type="PANTHER" id="PTHR11610">
    <property type="entry name" value="LIPASE"/>
    <property type="match status" value="1"/>
</dbReference>